<keyword evidence="3" id="KW-0813">Transport</keyword>
<organism evidence="10 11">
    <name type="scientific">Paenactinomyces guangxiensis</name>
    <dbReference type="NCBI Taxonomy" id="1490290"/>
    <lineage>
        <taxon>Bacteria</taxon>
        <taxon>Bacillati</taxon>
        <taxon>Bacillota</taxon>
        <taxon>Bacilli</taxon>
        <taxon>Bacillales</taxon>
        <taxon>Thermoactinomycetaceae</taxon>
        <taxon>Paenactinomyces</taxon>
    </lineage>
</organism>
<keyword evidence="6 7" id="KW-0472">Membrane</keyword>
<dbReference type="InterPro" id="IPR036837">
    <property type="entry name" value="Cation_efflux_CTD_sf"/>
</dbReference>
<feature type="transmembrane region" description="Helical" evidence="7">
    <location>
        <begin position="156"/>
        <end position="176"/>
    </location>
</feature>
<dbReference type="GO" id="GO:0008324">
    <property type="term" value="F:monoatomic cation transmembrane transporter activity"/>
    <property type="evidence" value="ECO:0007669"/>
    <property type="project" value="InterPro"/>
</dbReference>
<dbReference type="InterPro" id="IPR027470">
    <property type="entry name" value="Cation_efflux_CTD"/>
</dbReference>
<dbReference type="PANTHER" id="PTHR43840">
    <property type="entry name" value="MITOCHONDRIAL METAL TRANSPORTER 1-RELATED"/>
    <property type="match status" value="1"/>
</dbReference>
<dbReference type="Proteomes" id="UP000535491">
    <property type="component" value="Unassembled WGS sequence"/>
</dbReference>
<dbReference type="InterPro" id="IPR058533">
    <property type="entry name" value="Cation_efflux_TM"/>
</dbReference>
<evidence type="ECO:0000259" key="8">
    <source>
        <dbReference type="Pfam" id="PF01545"/>
    </source>
</evidence>
<proteinExistence type="inferred from homology"/>
<name>A0A7W1WTE7_9BACL</name>
<evidence type="ECO:0000256" key="5">
    <source>
        <dbReference type="ARBA" id="ARBA00022989"/>
    </source>
</evidence>
<feature type="domain" description="Cation efflux protein cytoplasmic" evidence="9">
    <location>
        <begin position="218"/>
        <end position="294"/>
    </location>
</feature>
<accession>A0A7W1WTE7</accession>
<gene>
    <name evidence="10" type="ORF">H1191_15725</name>
</gene>
<feature type="transmembrane region" description="Helical" evidence="7">
    <location>
        <begin position="182"/>
        <end position="204"/>
    </location>
</feature>
<evidence type="ECO:0000256" key="2">
    <source>
        <dbReference type="ARBA" id="ARBA00008114"/>
    </source>
</evidence>
<dbReference type="Pfam" id="PF01545">
    <property type="entry name" value="Cation_efflux"/>
    <property type="match status" value="1"/>
</dbReference>
<sequence length="299" mass="32001">MSNTRYQEAKRGAWVGIIANACLAVLKGAAGMMSGSRALIADAANSATDVVSSVAVLFGVRLAHTPPDEEHPYGHGKAETIAAIVVAVLIAGVGLEVGYRSVEAFLEPIKPPGWMAVAAAVFSILAKEILFRYTYRLGKRIDSQAIIANAWDHRSDVFSTLAALLGILGSIVGGYIGVPELVYLDPVAGIGVSIFVLFMAYRLARESIGDALDRVLNAEESRDLLETAAQVNGVIKVDELLARQHGHYVIVDIRIAVDPHITVEEGHRIGKNVKKTLMGKFPHVSNVLVHINPYDSGTT</sequence>
<dbReference type="PANTHER" id="PTHR43840:SF15">
    <property type="entry name" value="MITOCHONDRIAL METAL TRANSPORTER 1-RELATED"/>
    <property type="match status" value="1"/>
</dbReference>
<feature type="transmembrane region" description="Helical" evidence="7">
    <location>
        <begin position="39"/>
        <end position="60"/>
    </location>
</feature>
<evidence type="ECO:0000256" key="7">
    <source>
        <dbReference type="SAM" id="Phobius"/>
    </source>
</evidence>
<comment type="caution">
    <text evidence="10">The sequence shown here is derived from an EMBL/GenBank/DDBJ whole genome shotgun (WGS) entry which is preliminary data.</text>
</comment>
<evidence type="ECO:0000313" key="10">
    <source>
        <dbReference type="EMBL" id="MBA4495743.1"/>
    </source>
</evidence>
<evidence type="ECO:0000259" key="9">
    <source>
        <dbReference type="Pfam" id="PF16916"/>
    </source>
</evidence>
<keyword evidence="4 7" id="KW-0812">Transmembrane</keyword>
<dbReference type="SUPFAM" id="SSF160240">
    <property type="entry name" value="Cation efflux protein cytoplasmic domain-like"/>
    <property type="match status" value="1"/>
</dbReference>
<dbReference type="NCBIfam" id="TIGR01297">
    <property type="entry name" value="CDF"/>
    <property type="match status" value="1"/>
</dbReference>
<evidence type="ECO:0000256" key="1">
    <source>
        <dbReference type="ARBA" id="ARBA00004141"/>
    </source>
</evidence>
<dbReference type="EMBL" id="JACEIQ010000018">
    <property type="protein sequence ID" value="MBA4495743.1"/>
    <property type="molecule type" value="Genomic_DNA"/>
</dbReference>
<dbReference type="Pfam" id="PF16916">
    <property type="entry name" value="ZT_dimer"/>
    <property type="match status" value="1"/>
</dbReference>
<dbReference type="InterPro" id="IPR050291">
    <property type="entry name" value="CDF_Transporter"/>
</dbReference>
<dbReference type="Gene3D" id="1.20.1510.10">
    <property type="entry name" value="Cation efflux protein transmembrane domain"/>
    <property type="match status" value="1"/>
</dbReference>
<dbReference type="InterPro" id="IPR002524">
    <property type="entry name" value="Cation_efflux"/>
</dbReference>
<comment type="similarity">
    <text evidence="2">Belongs to the cation diffusion facilitator (CDF) transporter (TC 2.A.4) family.</text>
</comment>
<protein>
    <submittedName>
        <fullName evidence="10">Cation transporter</fullName>
    </submittedName>
</protein>
<comment type="subcellular location">
    <subcellularLocation>
        <location evidence="1">Membrane</location>
        <topology evidence="1">Multi-pass membrane protein</topology>
    </subcellularLocation>
</comment>
<feature type="transmembrane region" description="Helical" evidence="7">
    <location>
        <begin position="81"/>
        <end position="102"/>
    </location>
</feature>
<dbReference type="FunFam" id="1.20.1510.10:FF:000006">
    <property type="entry name" value="Divalent cation efflux transporter"/>
    <property type="match status" value="1"/>
</dbReference>
<reference evidence="10 11" key="1">
    <citation type="submission" date="2020-07" db="EMBL/GenBank/DDBJ databases">
        <authorList>
            <person name="Feng H."/>
        </authorList>
    </citation>
    <scope>NUCLEOTIDE SEQUENCE [LARGE SCALE GENOMIC DNA]</scope>
    <source>
        <strain evidence="11">s-10</strain>
    </source>
</reference>
<dbReference type="SUPFAM" id="SSF161111">
    <property type="entry name" value="Cation efflux protein transmembrane domain-like"/>
    <property type="match status" value="1"/>
</dbReference>
<feature type="transmembrane region" description="Helical" evidence="7">
    <location>
        <begin position="12"/>
        <end position="33"/>
    </location>
</feature>
<dbReference type="InterPro" id="IPR027469">
    <property type="entry name" value="Cation_efflux_TMD_sf"/>
</dbReference>
<feature type="transmembrane region" description="Helical" evidence="7">
    <location>
        <begin position="114"/>
        <end position="135"/>
    </location>
</feature>
<feature type="domain" description="Cation efflux protein transmembrane" evidence="8">
    <location>
        <begin position="14"/>
        <end position="208"/>
    </location>
</feature>
<keyword evidence="5 7" id="KW-1133">Transmembrane helix</keyword>
<evidence type="ECO:0000256" key="3">
    <source>
        <dbReference type="ARBA" id="ARBA00022448"/>
    </source>
</evidence>
<evidence type="ECO:0000313" key="11">
    <source>
        <dbReference type="Proteomes" id="UP000535491"/>
    </source>
</evidence>
<dbReference type="AlphaFoldDB" id="A0A7W1WTE7"/>
<dbReference type="GO" id="GO:0016020">
    <property type="term" value="C:membrane"/>
    <property type="evidence" value="ECO:0007669"/>
    <property type="project" value="UniProtKB-SubCell"/>
</dbReference>
<dbReference type="RefSeq" id="WP_181753525.1">
    <property type="nucleotide sequence ID" value="NZ_JACEIQ010000018.1"/>
</dbReference>
<evidence type="ECO:0000256" key="6">
    <source>
        <dbReference type="ARBA" id="ARBA00023136"/>
    </source>
</evidence>
<evidence type="ECO:0000256" key="4">
    <source>
        <dbReference type="ARBA" id="ARBA00022692"/>
    </source>
</evidence>
<keyword evidence="11" id="KW-1185">Reference proteome</keyword>
<dbReference type="Gene3D" id="3.30.70.1350">
    <property type="entry name" value="Cation efflux protein, cytoplasmic domain"/>
    <property type="match status" value="1"/>
</dbReference>